<evidence type="ECO:0000313" key="2">
    <source>
        <dbReference type="Proteomes" id="UP000272706"/>
    </source>
</evidence>
<reference evidence="1 2" key="1">
    <citation type="submission" date="2018-09" db="EMBL/GenBank/DDBJ databases">
        <title>Mesorhizobium carmichaelinearum sp. nov. isolated from Carmichaelinea spp. root nodules in New Zealand.</title>
        <authorList>
            <person name="De Meyer S.E."/>
        </authorList>
    </citation>
    <scope>NUCLEOTIDE SEQUENCE [LARGE SCALE GENOMIC DNA]</scope>
    <source>
        <strain evidence="1 2">ICMP19557</strain>
    </source>
</reference>
<accession>A0A3A5KHI4</accession>
<evidence type="ECO:0000313" key="1">
    <source>
        <dbReference type="EMBL" id="RJT30439.1"/>
    </source>
</evidence>
<organism evidence="1 2">
    <name type="scientific">Mesorhizobium waimense</name>
    <dbReference type="NCBI Taxonomy" id="1300307"/>
    <lineage>
        <taxon>Bacteria</taxon>
        <taxon>Pseudomonadati</taxon>
        <taxon>Pseudomonadota</taxon>
        <taxon>Alphaproteobacteria</taxon>
        <taxon>Hyphomicrobiales</taxon>
        <taxon>Phyllobacteriaceae</taxon>
        <taxon>Mesorhizobium</taxon>
    </lineage>
</organism>
<dbReference type="EMBL" id="QZWZ01000035">
    <property type="protein sequence ID" value="RJT30439.1"/>
    <property type="molecule type" value="Genomic_DNA"/>
</dbReference>
<dbReference type="AlphaFoldDB" id="A0A3A5KHI4"/>
<comment type="caution">
    <text evidence="1">The sequence shown here is derived from an EMBL/GenBank/DDBJ whole genome shotgun (WGS) entry which is preliminary data.</text>
</comment>
<gene>
    <name evidence="1" type="ORF">D3227_30240</name>
</gene>
<protein>
    <submittedName>
        <fullName evidence="1">Uncharacterized protein</fullName>
    </submittedName>
</protein>
<dbReference type="Proteomes" id="UP000272706">
    <property type="component" value="Unassembled WGS sequence"/>
</dbReference>
<sequence>MSMERPRQMTFPNAKRSSCWKVKRDRQDFVEMACGQDLHQRYEGEGQRWIDQAARKSSAWAVLTPQAVRTRLVAATSAALSLAVAPSGRAKFRGELH</sequence>
<name>A0A3A5KHI4_9HYPH</name>
<proteinExistence type="predicted"/>
<keyword evidence="2" id="KW-1185">Reference proteome</keyword>